<protein>
    <submittedName>
        <fullName evidence="6">TetR family transcriptional regulator</fullName>
    </submittedName>
</protein>
<dbReference type="AlphaFoldDB" id="A0A3D9I1T9"/>
<dbReference type="GO" id="GO:0003677">
    <property type="term" value="F:DNA binding"/>
    <property type="evidence" value="ECO:0007669"/>
    <property type="project" value="UniProtKB-UniRule"/>
</dbReference>
<feature type="domain" description="HTH tetR-type" evidence="5">
    <location>
        <begin position="3"/>
        <end position="63"/>
    </location>
</feature>
<keyword evidence="3" id="KW-0804">Transcription</keyword>
<dbReference type="InterPro" id="IPR009057">
    <property type="entry name" value="Homeodomain-like_sf"/>
</dbReference>
<evidence type="ECO:0000256" key="1">
    <source>
        <dbReference type="ARBA" id="ARBA00023015"/>
    </source>
</evidence>
<evidence type="ECO:0000313" key="6">
    <source>
        <dbReference type="EMBL" id="RED55738.1"/>
    </source>
</evidence>
<dbReference type="EMBL" id="QRDY01000016">
    <property type="protein sequence ID" value="RED55738.1"/>
    <property type="molecule type" value="Genomic_DNA"/>
</dbReference>
<dbReference type="InterPro" id="IPR001647">
    <property type="entry name" value="HTH_TetR"/>
</dbReference>
<dbReference type="Gene3D" id="1.10.357.10">
    <property type="entry name" value="Tetracycline Repressor, domain 2"/>
    <property type="match status" value="1"/>
</dbReference>
<dbReference type="PROSITE" id="PS50977">
    <property type="entry name" value="HTH_TETR_2"/>
    <property type="match status" value="1"/>
</dbReference>
<reference evidence="6 7" key="1">
    <citation type="submission" date="2018-07" db="EMBL/GenBank/DDBJ databases">
        <title>Genomic Encyclopedia of Type Strains, Phase III (KMG-III): the genomes of soil and plant-associated and newly described type strains.</title>
        <authorList>
            <person name="Whitman W."/>
        </authorList>
    </citation>
    <scope>NUCLEOTIDE SEQUENCE [LARGE SCALE GENOMIC DNA]</scope>
    <source>
        <strain evidence="6 7">CECT 8236</strain>
    </source>
</reference>
<organism evidence="6 7">
    <name type="scientific">Cohnella lupini</name>
    <dbReference type="NCBI Taxonomy" id="1294267"/>
    <lineage>
        <taxon>Bacteria</taxon>
        <taxon>Bacillati</taxon>
        <taxon>Bacillota</taxon>
        <taxon>Bacilli</taxon>
        <taxon>Bacillales</taxon>
        <taxon>Paenibacillaceae</taxon>
        <taxon>Cohnella</taxon>
    </lineage>
</organism>
<keyword evidence="7" id="KW-1185">Reference proteome</keyword>
<dbReference type="PANTHER" id="PTHR47506:SF6">
    <property type="entry name" value="HTH-TYPE TRANSCRIPTIONAL REPRESSOR NEMR"/>
    <property type="match status" value="1"/>
</dbReference>
<keyword evidence="1" id="KW-0805">Transcription regulation</keyword>
<accession>A0A3D9I1T9</accession>
<sequence>MSPNTRELIIDAALELFHSRGYTATGVLDITKAAGVPKGSFYHFFASKEALAEATVQRYARGTHVELLATTEQSPLRRIHNHIDGIIDTAEQDGFGRGCLLGNFSTEMPSQSELVSSVVAESIGEWVTQLAAAITSAREAGEITTNSDPLRLANHIVASIEGSLAQAKVTRSRLPLDQCATTIFTDLLN</sequence>
<comment type="caution">
    <text evidence="6">The sequence shown here is derived from an EMBL/GenBank/DDBJ whole genome shotgun (WGS) entry which is preliminary data.</text>
</comment>
<dbReference type="SUPFAM" id="SSF48498">
    <property type="entry name" value="Tetracyclin repressor-like, C-terminal domain"/>
    <property type="match status" value="1"/>
</dbReference>
<evidence type="ECO:0000256" key="3">
    <source>
        <dbReference type="ARBA" id="ARBA00023163"/>
    </source>
</evidence>
<dbReference type="InterPro" id="IPR011075">
    <property type="entry name" value="TetR_C"/>
</dbReference>
<dbReference type="PANTHER" id="PTHR47506">
    <property type="entry name" value="TRANSCRIPTIONAL REGULATORY PROTEIN"/>
    <property type="match status" value="1"/>
</dbReference>
<dbReference type="OrthoDB" id="9814703at2"/>
<evidence type="ECO:0000256" key="2">
    <source>
        <dbReference type="ARBA" id="ARBA00023125"/>
    </source>
</evidence>
<keyword evidence="2 4" id="KW-0238">DNA-binding</keyword>
<evidence type="ECO:0000259" key="5">
    <source>
        <dbReference type="PROSITE" id="PS50977"/>
    </source>
</evidence>
<dbReference type="SUPFAM" id="SSF46689">
    <property type="entry name" value="Homeodomain-like"/>
    <property type="match status" value="1"/>
</dbReference>
<dbReference type="Proteomes" id="UP000256869">
    <property type="component" value="Unassembled WGS sequence"/>
</dbReference>
<dbReference type="PRINTS" id="PR00455">
    <property type="entry name" value="HTHTETR"/>
</dbReference>
<dbReference type="InterPro" id="IPR036271">
    <property type="entry name" value="Tet_transcr_reg_TetR-rel_C_sf"/>
</dbReference>
<name>A0A3D9I1T9_9BACL</name>
<evidence type="ECO:0000313" key="7">
    <source>
        <dbReference type="Proteomes" id="UP000256869"/>
    </source>
</evidence>
<proteinExistence type="predicted"/>
<evidence type="ECO:0000256" key="4">
    <source>
        <dbReference type="PROSITE-ProRule" id="PRU00335"/>
    </source>
</evidence>
<dbReference type="Pfam" id="PF16925">
    <property type="entry name" value="TetR_C_13"/>
    <property type="match status" value="1"/>
</dbReference>
<feature type="DNA-binding region" description="H-T-H motif" evidence="4">
    <location>
        <begin position="26"/>
        <end position="45"/>
    </location>
</feature>
<dbReference type="Pfam" id="PF00440">
    <property type="entry name" value="TetR_N"/>
    <property type="match status" value="1"/>
</dbReference>
<dbReference type="RefSeq" id="WP_115994703.1">
    <property type="nucleotide sequence ID" value="NZ_QRDY01000016.1"/>
</dbReference>
<gene>
    <name evidence="6" type="ORF">DFP95_11664</name>
</gene>